<feature type="chain" id="PRO_5019271753" description="DUF538 domain-containing protein" evidence="1">
    <location>
        <begin position="28"/>
        <end position="154"/>
    </location>
</feature>
<feature type="signal peptide" evidence="1">
    <location>
        <begin position="1"/>
        <end position="27"/>
    </location>
</feature>
<organism evidence="2 3">
    <name type="scientific">Vitis vinifera</name>
    <name type="common">Grape</name>
    <dbReference type="NCBI Taxonomy" id="29760"/>
    <lineage>
        <taxon>Eukaryota</taxon>
        <taxon>Viridiplantae</taxon>
        <taxon>Streptophyta</taxon>
        <taxon>Embryophyta</taxon>
        <taxon>Tracheophyta</taxon>
        <taxon>Spermatophyta</taxon>
        <taxon>Magnoliopsida</taxon>
        <taxon>eudicotyledons</taxon>
        <taxon>Gunneridae</taxon>
        <taxon>Pentapetalae</taxon>
        <taxon>rosids</taxon>
        <taxon>Vitales</taxon>
        <taxon>Vitaceae</taxon>
        <taxon>Viteae</taxon>
        <taxon>Vitis</taxon>
    </lineage>
</organism>
<comment type="caution">
    <text evidence="2">The sequence shown here is derived from an EMBL/GenBank/DDBJ whole genome shotgun (WGS) entry which is preliminary data.</text>
</comment>
<name>A0A438JVQ8_VITVI</name>
<dbReference type="Gene3D" id="2.30.240.10">
    <property type="entry name" value="At5g01610-like"/>
    <property type="match status" value="1"/>
</dbReference>
<dbReference type="PANTHER" id="PTHR31676:SF96">
    <property type="entry name" value="EXPRESSED PROTEIN"/>
    <property type="match status" value="1"/>
</dbReference>
<dbReference type="Proteomes" id="UP000288805">
    <property type="component" value="Unassembled WGS sequence"/>
</dbReference>
<dbReference type="InterPro" id="IPR036758">
    <property type="entry name" value="At5g01610-like"/>
</dbReference>
<dbReference type="EMBL" id="QGNW01000026">
    <property type="protein sequence ID" value="RVX12988.1"/>
    <property type="molecule type" value="Genomic_DNA"/>
</dbReference>
<evidence type="ECO:0000313" key="2">
    <source>
        <dbReference type="EMBL" id="RVX12988.1"/>
    </source>
</evidence>
<evidence type="ECO:0000256" key="1">
    <source>
        <dbReference type="SAM" id="SignalP"/>
    </source>
</evidence>
<gene>
    <name evidence="2" type="ORF">CK203_009855</name>
</gene>
<reference evidence="2 3" key="1">
    <citation type="journal article" date="2018" name="PLoS Genet.">
        <title>Population sequencing reveals clonal diversity and ancestral inbreeding in the grapevine cultivar Chardonnay.</title>
        <authorList>
            <person name="Roach M.J."/>
            <person name="Johnson D.L."/>
            <person name="Bohlmann J."/>
            <person name="van Vuuren H.J."/>
            <person name="Jones S.J."/>
            <person name="Pretorius I.S."/>
            <person name="Schmidt S.A."/>
            <person name="Borneman A.R."/>
        </authorList>
    </citation>
    <scope>NUCLEOTIDE SEQUENCE [LARGE SCALE GENOMIC DNA]</scope>
    <source>
        <strain evidence="3">cv. Chardonnay</strain>
        <tissue evidence="2">Leaf</tissue>
    </source>
</reference>
<proteinExistence type="predicted"/>
<dbReference type="PANTHER" id="PTHR31676">
    <property type="entry name" value="T31J12.3 PROTEIN-RELATED"/>
    <property type="match status" value="1"/>
</dbReference>
<accession>A0A438JVQ8</accession>
<evidence type="ECO:0008006" key="4">
    <source>
        <dbReference type="Google" id="ProtNLM"/>
    </source>
</evidence>
<dbReference type="InterPro" id="IPR007493">
    <property type="entry name" value="DUF538"/>
</dbReference>
<evidence type="ECO:0000313" key="3">
    <source>
        <dbReference type="Proteomes" id="UP000288805"/>
    </source>
</evidence>
<dbReference type="SUPFAM" id="SSF141562">
    <property type="entry name" value="At5g01610-like"/>
    <property type="match status" value="1"/>
</dbReference>
<dbReference type="Pfam" id="PF04398">
    <property type="entry name" value="DUF538"/>
    <property type="match status" value="1"/>
</dbReference>
<dbReference type="AlphaFoldDB" id="A0A438JVQ8"/>
<protein>
    <recommendedName>
        <fullName evidence="4">DUF538 domain-containing protein</fullName>
    </recommendedName>
</protein>
<keyword evidence="1" id="KW-0732">Signal</keyword>
<sequence>MASTPSSMASISLLLLSLSLLFQTHLSLPPFDDFHDLLPPYGFPKGLIPSTVKFYSISESGEFDIHMHHSCYVQFNRLVFYDKKIRGRIEYGSVTNVTGIQTKKLFFWVPVTGIDSALGFLRFHIGPLSEKLPAKQFEMVPICKHKVLTQAFKR</sequence>